<reference evidence="3 4" key="1">
    <citation type="submission" date="2013-03" db="EMBL/GenBank/DDBJ databases">
        <title>The Genome Sequence of Exophiala aquamarina CBS 119918.</title>
        <authorList>
            <consortium name="The Broad Institute Genomics Platform"/>
            <person name="Cuomo C."/>
            <person name="de Hoog S."/>
            <person name="Gorbushina A."/>
            <person name="Walker B."/>
            <person name="Young S.K."/>
            <person name="Zeng Q."/>
            <person name="Gargeya S."/>
            <person name="Fitzgerald M."/>
            <person name="Haas B."/>
            <person name="Abouelleil A."/>
            <person name="Allen A.W."/>
            <person name="Alvarado L."/>
            <person name="Arachchi H.M."/>
            <person name="Berlin A.M."/>
            <person name="Chapman S.B."/>
            <person name="Gainer-Dewar J."/>
            <person name="Goldberg J."/>
            <person name="Griggs A."/>
            <person name="Gujja S."/>
            <person name="Hansen M."/>
            <person name="Howarth C."/>
            <person name="Imamovic A."/>
            <person name="Ireland A."/>
            <person name="Larimer J."/>
            <person name="McCowan C."/>
            <person name="Murphy C."/>
            <person name="Pearson M."/>
            <person name="Poon T.W."/>
            <person name="Priest M."/>
            <person name="Roberts A."/>
            <person name="Saif S."/>
            <person name="Shea T."/>
            <person name="Sisk P."/>
            <person name="Sykes S."/>
            <person name="Wortman J."/>
            <person name="Nusbaum C."/>
            <person name="Birren B."/>
        </authorList>
    </citation>
    <scope>NUCLEOTIDE SEQUENCE [LARGE SCALE GENOMIC DNA]</scope>
    <source>
        <strain evidence="3 4">CBS 119918</strain>
    </source>
</reference>
<dbReference type="RefSeq" id="XP_013265338.1">
    <property type="nucleotide sequence ID" value="XM_013409884.1"/>
</dbReference>
<comment type="caution">
    <text evidence="3">The sequence shown here is derived from an EMBL/GenBank/DDBJ whole genome shotgun (WGS) entry which is preliminary data.</text>
</comment>
<dbReference type="Pfam" id="PF07110">
    <property type="entry name" value="EthD"/>
    <property type="match status" value="1"/>
</dbReference>
<dbReference type="GO" id="GO:0016491">
    <property type="term" value="F:oxidoreductase activity"/>
    <property type="evidence" value="ECO:0007669"/>
    <property type="project" value="InterPro"/>
</dbReference>
<feature type="domain" description="EthD" evidence="2">
    <location>
        <begin position="15"/>
        <end position="106"/>
    </location>
</feature>
<accession>A0A072PTU5</accession>
<dbReference type="Proteomes" id="UP000027920">
    <property type="component" value="Unassembled WGS sequence"/>
</dbReference>
<evidence type="ECO:0000313" key="4">
    <source>
        <dbReference type="Proteomes" id="UP000027920"/>
    </source>
</evidence>
<keyword evidence="4" id="KW-1185">Reference proteome</keyword>
<dbReference type="HOGENOM" id="CLU_115019_3_1_1"/>
<dbReference type="EMBL" id="AMGV01000001">
    <property type="protein sequence ID" value="KEF62748.1"/>
    <property type="molecule type" value="Genomic_DNA"/>
</dbReference>
<evidence type="ECO:0000259" key="2">
    <source>
        <dbReference type="Pfam" id="PF07110"/>
    </source>
</evidence>
<dbReference type="SUPFAM" id="SSF54909">
    <property type="entry name" value="Dimeric alpha+beta barrel"/>
    <property type="match status" value="1"/>
</dbReference>
<organism evidence="3 4">
    <name type="scientific">Exophiala aquamarina CBS 119918</name>
    <dbReference type="NCBI Taxonomy" id="1182545"/>
    <lineage>
        <taxon>Eukaryota</taxon>
        <taxon>Fungi</taxon>
        <taxon>Dikarya</taxon>
        <taxon>Ascomycota</taxon>
        <taxon>Pezizomycotina</taxon>
        <taxon>Eurotiomycetes</taxon>
        <taxon>Chaetothyriomycetidae</taxon>
        <taxon>Chaetothyriales</taxon>
        <taxon>Herpotrichiellaceae</taxon>
        <taxon>Exophiala</taxon>
    </lineage>
</organism>
<evidence type="ECO:0000313" key="3">
    <source>
        <dbReference type="EMBL" id="KEF62748.1"/>
    </source>
</evidence>
<protein>
    <recommendedName>
        <fullName evidence="2">EthD domain-containing protein</fullName>
    </recommendedName>
</protein>
<proteinExistence type="inferred from homology"/>
<dbReference type="InterPro" id="IPR009799">
    <property type="entry name" value="EthD_dom"/>
</dbReference>
<dbReference type="STRING" id="1182545.A0A072PTU5"/>
<dbReference type="AlphaFoldDB" id="A0A072PTU5"/>
<evidence type="ECO:0000256" key="1">
    <source>
        <dbReference type="ARBA" id="ARBA00005986"/>
    </source>
</evidence>
<comment type="similarity">
    <text evidence="1">Belongs to the tpcK family.</text>
</comment>
<dbReference type="InterPro" id="IPR011008">
    <property type="entry name" value="Dimeric_a/b-barrel"/>
</dbReference>
<dbReference type="GeneID" id="25275672"/>
<sequence>MAPVRIYALITKSGELSDEEFHRYWSQEHPKVWLNIEAVKLHITFYSQFHVDKQAQTGLSPLGVPLGQFDGVAIMEADSLETFLEVYQGKDFLKVVLPDEQKFIDHDKSFVMFGHQEDKKVGGEVLVNI</sequence>
<dbReference type="VEuPathDB" id="FungiDB:A1O9_00721"/>
<dbReference type="OrthoDB" id="4120842at2759"/>
<gene>
    <name evidence="3" type="ORF">A1O9_00721</name>
</gene>
<name>A0A072PTU5_9EURO</name>
<dbReference type="Gene3D" id="3.30.70.100">
    <property type="match status" value="1"/>
</dbReference>